<dbReference type="EMBL" id="DSQD01000196">
    <property type="protein sequence ID" value="HGF87998.1"/>
    <property type="molecule type" value="Genomic_DNA"/>
</dbReference>
<evidence type="ECO:0000313" key="2">
    <source>
        <dbReference type="EMBL" id="HET21689.1"/>
    </source>
</evidence>
<reference evidence="2" key="1">
    <citation type="journal article" date="2020" name="mSystems">
        <title>Genome- and Community-Level Interaction Insights into Carbon Utilization and Element Cycling Functions of Hydrothermarchaeota in Hydrothermal Sediment.</title>
        <authorList>
            <person name="Zhou Z."/>
            <person name="Liu Y."/>
            <person name="Xu W."/>
            <person name="Pan J."/>
            <person name="Luo Z.H."/>
            <person name="Li M."/>
        </authorList>
    </citation>
    <scope>NUCLEOTIDE SEQUENCE [LARGE SCALE GENOMIC DNA]</scope>
    <source>
        <strain evidence="2">SpSt-12</strain>
        <strain evidence="4">SpSt-38</strain>
        <strain evidence="3">SpSt-87</strain>
    </source>
</reference>
<dbReference type="PANTHER" id="PTHR39518">
    <property type="entry name" value="UPF0215 PROTEIN MJ1150"/>
    <property type="match status" value="1"/>
</dbReference>
<comment type="caution">
    <text evidence="2">The sequence shown here is derived from an EMBL/GenBank/DDBJ whole genome shotgun (WGS) entry which is preliminary data.</text>
</comment>
<name>A0A7C2S934_ARCFL</name>
<organism evidence="2">
    <name type="scientific">Archaeoglobus fulgidus</name>
    <dbReference type="NCBI Taxonomy" id="2234"/>
    <lineage>
        <taxon>Archaea</taxon>
        <taxon>Methanobacteriati</taxon>
        <taxon>Methanobacteriota</taxon>
        <taxon>Archaeoglobi</taxon>
        <taxon>Archaeoglobales</taxon>
        <taxon>Archaeoglobaceae</taxon>
        <taxon>Archaeoglobus</taxon>
    </lineage>
</organism>
<dbReference type="PIRSF" id="PIRSF006380">
    <property type="entry name" value="UCP006380"/>
    <property type="match status" value="1"/>
</dbReference>
<protein>
    <recommendedName>
        <fullName evidence="1">UPF0215 protein ENN70_06450</fullName>
    </recommendedName>
</protein>
<accession>A0A7C2S934</accession>
<dbReference type="EMBL" id="DSCQ01000080">
    <property type="protein sequence ID" value="HET21689.1"/>
    <property type="molecule type" value="Genomic_DNA"/>
</dbReference>
<dbReference type="InterPro" id="IPR002802">
    <property type="entry name" value="Endo_dU"/>
</dbReference>
<comment type="similarity">
    <text evidence="1">Belongs to the UPF0215 family.</text>
</comment>
<gene>
    <name evidence="2" type="ORF">ENN70_06450</name>
    <name evidence="4" type="ORF">ENR21_06415</name>
    <name evidence="3" type="ORF">ENW66_00150</name>
</gene>
<evidence type="ECO:0000313" key="4">
    <source>
        <dbReference type="EMBL" id="HGF87998.1"/>
    </source>
</evidence>
<dbReference type="HAMAP" id="MF_00582">
    <property type="entry name" value="UPF0215"/>
    <property type="match status" value="1"/>
</dbReference>
<proteinExistence type="inferred from homology"/>
<dbReference type="AlphaFoldDB" id="A0A7C2S934"/>
<evidence type="ECO:0000256" key="1">
    <source>
        <dbReference type="HAMAP-Rule" id="MF_00582"/>
    </source>
</evidence>
<dbReference type="PANTHER" id="PTHR39518:SF2">
    <property type="entry name" value="UPF0215 PROTEIN MJ1150"/>
    <property type="match status" value="1"/>
</dbReference>
<evidence type="ECO:0000313" key="3">
    <source>
        <dbReference type="EMBL" id="HFW31354.1"/>
    </source>
</evidence>
<dbReference type="Gene3D" id="3.30.2170.10">
    <property type="entry name" value="archaeoglobus fulgidus dsm 4304 superfamily"/>
    <property type="match status" value="1"/>
</dbReference>
<dbReference type="Pfam" id="PF01949">
    <property type="entry name" value="Endo_dU"/>
    <property type="match status" value="1"/>
</dbReference>
<sequence>MKKWRFLGIDDSFDETKCCVVGCVTCEGYVEGFMYAEIEIDGLDATEKIVGMLKKSKFGKQIKCIFLPGITLGGFNLVDIQKVYEETETPVVVVMRRKPDMEEFDSAMRNLENYSIRKRIAERAGEIRKAGKLYIQTAGLSFDEARELVGAATLRGNMPEPVRIAHLVASAIIHGESRGKA</sequence>
<dbReference type="EMBL" id="DTLB01000001">
    <property type="protein sequence ID" value="HFW31354.1"/>
    <property type="molecule type" value="Genomic_DNA"/>
</dbReference>